<dbReference type="Proteomes" id="UP001151760">
    <property type="component" value="Unassembled WGS sequence"/>
</dbReference>
<gene>
    <name evidence="2" type="ORF">Tco_1002218</name>
</gene>
<reference evidence="2" key="2">
    <citation type="submission" date="2022-01" db="EMBL/GenBank/DDBJ databases">
        <authorList>
            <person name="Yamashiro T."/>
            <person name="Shiraishi A."/>
            <person name="Satake H."/>
            <person name="Nakayama K."/>
        </authorList>
    </citation>
    <scope>NUCLEOTIDE SEQUENCE</scope>
</reference>
<evidence type="ECO:0000313" key="2">
    <source>
        <dbReference type="EMBL" id="GJT58685.1"/>
    </source>
</evidence>
<organism evidence="2 3">
    <name type="scientific">Tanacetum coccineum</name>
    <dbReference type="NCBI Taxonomy" id="301880"/>
    <lineage>
        <taxon>Eukaryota</taxon>
        <taxon>Viridiplantae</taxon>
        <taxon>Streptophyta</taxon>
        <taxon>Embryophyta</taxon>
        <taxon>Tracheophyta</taxon>
        <taxon>Spermatophyta</taxon>
        <taxon>Magnoliopsida</taxon>
        <taxon>eudicotyledons</taxon>
        <taxon>Gunneridae</taxon>
        <taxon>Pentapetalae</taxon>
        <taxon>asterids</taxon>
        <taxon>campanulids</taxon>
        <taxon>Asterales</taxon>
        <taxon>Asteraceae</taxon>
        <taxon>Asteroideae</taxon>
        <taxon>Anthemideae</taxon>
        <taxon>Anthemidinae</taxon>
        <taxon>Tanacetum</taxon>
    </lineage>
</organism>
<keyword evidence="3" id="KW-1185">Reference proteome</keyword>
<dbReference type="Pfam" id="PF07727">
    <property type="entry name" value="RVT_2"/>
    <property type="match status" value="1"/>
</dbReference>
<evidence type="ECO:0000313" key="3">
    <source>
        <dbReference type="Proteomes" id="UP001151760"/>
    </source>
</evidence>
<comment type="caution">
    <text evidence="2">The sequence shown here is derived from an EMBL/GenBank/DDBJ whole genome shotgun (WGS) entry which is preliminary data.</text>
</comment>
<feature type="domain" description="Reverse transcriptase Ty1/copia-type" evidence="1">
    <location>
        <begin position="130"/>
        <end position="177"/>
    </location>
</feature>
<dbReference type="EMBL" id="BQNB010017040">
    <property type="protein sequence ID" value="GJT58685.1"/>
    <property type="molecule type" value="Genomic_DNA"/>
</dbReference>
<sequence>MPFTLPPVQNMSLMDNTGIFGNAYDDEDVEEEVDMNNVISSYTVPDTSFTKFHKDHPEDQVIGSLKTHVQTRHMTKINEEHETNGQLVLNGVFRNKKDEKGIVVKNKARLVAQGHTQEEGIDYDEVFAPSAFLYGKTEEEVYACQPPGFEDPHFSDKVYKVDKALYGLHQAPRAWHKDDILLVQVYVDDIIFGSTKKQMSNEFETLKNYKFQMSSMGELSFFLGLQEIHNRRLSISWQEIDFIAIYGSINHMLDYGFNFKNTKTTLIMKHYPVVKNPVFYSKTNHTEIRHHFIRDSYEKKLIQVIKIHTDQNVVDLLTKAFDASRLVMRLSIRSWVTEWKGLPLLLLAKKQSRTMFWETAYASTLENEELEITATIDGRVKTITEASIRRHLKLEDLDSIPTLPNAEIFEHLALMGPKKTAWEQFSSNITTAIICLVTNRTFNFSKMIFEEEPATLPYDSSQPRVQSLGSDEGSLTLHELTVLCTTLSKKVEYFQNDLKQTKLTYGAAYKLILRVKKLKHKVKASKSRRRTKIVVSDDEEVSEY</sequence>
<accession>A0ABQ5F611</accession>
<evidence type="ECO:0000259" key="1">
    <source>
        <dbReference type="Pfam" id="PF07727"/>
    </source>
</evidence>
<proteinExistence type="predicted"/>
<protein>
    <submittedName>
        <fullName evidence="2">Retrotransposon protein, putative, unclassified</fullName>
    </submittedName>
</protein>
<name>A0ABQ5F611_9ASTR</name>
<dbReference type="InterPro" id="IPR013103">
    <property type="entry name" value="RVT_2"/>
</dbReference>
<reference evidence="2" key="1">
    <citation type="journal article" date="2022" name="Int. J. Mol. Sci.">
        <title>Draft Genome of Tanacetum Coccineum: Genomic Comparison of Closely Related Tanacetum-Family Plants.</title>
        <authorList>
            <person name="Yamashiro T."/>
            <person name="Shiraishi A."/>
            <person name="Nakayama K."/>
            <person name="Satake H."/>
        </authorList>
    </citation>
    <scope>NUCLEOTIDE SEQUENCE</scope>
</reference>